<evidence type="ECO:0000313" key="12">
    <source>
        <dbReference type="EMBL" id="CDF40057.1"/>
    </source>
</evidence>
<dbReference type="FunFam" id="3.30.420.10:FF:000032">
    <property type="entry name" value="Retrovirus-related Pol polyprotein from transposon 297-like Protein"/>
    <property type="match status" value="1"/>
</dbReference>
<feature type="compositionally biased region" description="Basic and acidic residues" evidence="9">
    <location>
        <begin position="778"/>
        <end position="799"/>
    </location>
</feature>
<name>R7QNI8_CHOCR</name>
<evidence type="ECO:0000259" key="11">
    <source>
        <dbReference type="PROSITE" id="PS50994"/>
    </source>
</evidence>
<dbReference type="AlphaFoldDB" id="R7QNI8"/>
<keyword evidence="7" id="KW-0695">RNA-directed DNA polymerase</keyword>
<dbReference type="InterPro" id="IPR012337">
    <property type="entry name" value="RNaseH-like_sf"/>
</dbReference>
<dbReference type="GO" id="GO:0015074">
    <property type="term" value="P:DNA integration"/>
    <property type="evidence" value="ECO:0007669"/>
    <property type="project" value="InterPro"/>
</dbReference>
<dbReference type="OMA" id="CAKARIN"/>
<dbReference type="Gene3D" id="3.30.70.270">
    <property type="match status" value="2"/>
</dbReference>
<dbReference type="CDD" id="cd00024">
    <property type="entry name" value="CD_CSD"/>
    <property type="match status" value="1"/>
</dbReference>
<dbReference type="InterPro" id="IPR050951">
    <property type="entry name" value="Retrovirus_Pol_polyprotein"/>
</dbReference>
<keyword evidence="4" id="KW-0540">Nuclease</keyword>
<reference evidence="13" key="1">
    <citation type="journal article" date="2013" name="Proc. Natl. Acad. Sci. U.S.A.">
        <title>Genome structure and metabolic features in the red seaweed Chondrus crispus shed light on evolution of the Archaeplastida.</title>
        <authorList>
            <person name="Collen J."/>
            <person name="Porcel B."/>
            <person name="Carre W."/>
            <person name="Ball S.G."/>
            <person name="Chaparro C."/>
            <person name="Tonon T."/>
            <person name="Barbeyron T."/>
            <person name="Michel G."/>
            <person name="Noel B."/>
            <person name="Valentin K."/>
            <person name="Elias M."/>
            <person name="Artiguenave F."/>
            <person name="Arun A."/>
            <person name="Aury J.M."/>
            <person name="Barbosa-Neto J.F."/>
            <person name="Bothwell J.H."/>
            <person name="Bouget F.Y."/>
            <person name="Brillet L."/>
            <person name="Cabello-Hurtado F."/>
            <person name="Capella-Gutierrez S."/>
            <person name="Charrier B."/>
            <person name="Cladiere L."/>
            <person name="Cock J.M."/>
            <person name="Coelho S.M."/>
            <person name="Colleoni C."/>
            <person name="Czjzek M."/>
            <person name="Da Silva C."/>
            <person name="Delage L."/>
            <person name="Denoeud F."/>
            <person name="Deschamps P."/>
            <person name="Dittami S.M."/>
            <person name="Gabaldon T."/>
            <person name="Gachon C.M."/>
            <person name="Groisillier A."/>
            <person name="Herve C."/>
            <person name="Jabbari K."/>
            <person name="Katinka M."/>
            <person name="Kloareg B."/>
            <person name="Kowalczyk N."/>
            <person name="Labadie K."/>
            <person name="Leblanc C."/>
            <person name="Lopez P.J."/>
            <person name="McLachlan D.H."/>
            <person name="Meslet-Cladiere L."/>
            <person name="Moustafa A."/>
            <person name="Nehr Z."/>
            <person name="Nyvall Collen P."/>
            <person name="Panaud O."/>
            <person name="Partensky F."/>
            <person name="Poulain J."/>
            <person name="Rensing S.A."/>
            <person name="Rousvoal S."/>
            <person name="Samson G."/>
            <person name="Symeonidi A."/>
            <person name="Weissenbach J."/>
            <person name="Zambounis A."/>
            <person name="Wincker P."/>
            <person name="Boyen C."/>
        </authorList>
    </citation>
    <scope>NUCLEOTIDE SEQUENCE [LARGE SCALE GENOMIC DNA]</scope>
    <source>
        <strain evidence="13">cv. Stackhouse</strain>
    </source>
</reference>
<dbReference type="InterPro" id="IPR023779">
    <property type="entry name" value="Chromodomain_CS"/>
</dbReference>
<evidence type="ECO:0000256" key="8">
    <source>
        <dbReference type="ARBA" id="ARBA00023242"/>
    </source>
</evidence>
<dbReference type="SMART" id="SM00298">
    <property type="entry name" value="CHROMO"/>
    <property type="match status" value="1"/>
</dbReference>
<dbReference type="SUPFAM" id="SSF56672">
    <property type="entry name" value="DNA/RNA polymerases"/>
    <property type="match status" value="1"/>
</dbReference>
<dbReference type="InterPro" id="IPR000477">
    <property type="entry name" value="RT_dom"/>
</dbReference>
<dbReference type="Pfam" id="PF00078">
    <property type="entry name" value="RVT_1"/>
    <property type="match status" value="1"/>
</dbReference>
<dbReference type="InterPro" id="IPR043128">
    <property type="entry name" value="Rev_trsase/Diguanyl_cyclase"/>
</dbReference>
<dbReference type="PROSITE" id="PS50994">
    <property type="entry name" value="INTEGRASE"/>
    <property type="match status" value="1"/>
</dbReference>
<sequence>MPFGLMNAPATFQRMLDILLSGYRWKSCFIYLDDIIIFSKDYDTHLKNVDRSQKRLPRTQTELRSFLGMCNVYRRFIDHFAKIAAPLTAMLRKGGPDVLPNLDKEQTTAFQTLKECLISPPVLKLPRLGRPYSLDTDASDAQLGCTLLQTHEDGHRYPVGYWSRTLSSAECNYSTTEKECLAIVWAVQTLRPYLERERFTVNSDHHSLRRLMNLADASGRLARWRLRLAEYDSDVTYVKGIKNCLADALSRIPSTGGTTVPIDEEIPCYSVMNFDDEPQHHEETYDPTDEVTSRLEKGEGFAELRRSRFFVNQERLVCRKAHLDGVEQIVVPTTLRERLLYLSHYPATSGHLGGRRLFYTLRQRFYWPSMSVDSYSTVRMCPDCAKARINLRKHNSELKTFPPSGPLEYIAIDILGELPRTPRGNRYLLVMTDRYSKLTRTVPLKRITAETVAQAFISHWVFVYGAPVKLLSDNGGQFTSRFFLAVCKILSIESGFTTAYHPQTNGQVERFNRTLVSTLRHYLADNQRDWDQYTDALTYGYYCTANRMIGMRPFDLVLSGTPSPLSLQQTPLLDPSASRVQVKMRYLAWLRSLISTASRNLLAGQERYKNDFDNRIRHLTPDYRVGDQVLVNCEAALRSKKKTDKDRVNNKPAQRTEGPFPVVQVDDHTVTILRGTGPKDWLSRDRVVTSPPLRSNVTDPPLGPGSSNGEDENLPDATPSEGTPATPALARPRPPGLMDAVIGGGTEDALTRLAGFRSRIGANRPETANHPLPPDSRPQTKDTRPVTRWQTAREPHEPTVDPTEPLAPRRDRASAPPATDPAHRAFISSGAAHLAARGTFRPDAFRVPLRVPPGQALPPDSSAGDPTDTYVVQSLTGHGPGDDGLPLFRVRWYGYSDAESTWEPARHIDYNTVARYCRRKQVPIPDRTLWGHPGSVGIGN</sequence>
<dbReference type="InterPro" id="IPR001584">
    <property type="entry name" value="Integrase_cat-core"/>
</dbReference>
<dbReference type="RefSeq" id="XP_005710351.1">
    <property type="nucleotide sequence ID" value="XM_005710294.1"/>
</dbReference>
<dbReference type="STRING" id="2769.R7QNI8"/>
<dbReference type="InterPro" id="IPR023780">
    <property type="entry name" value="Chromo_domain"/>
</dbReference>
<dbReference type="Gramene" id="CDF40057">
    <property type="protein sequence ID" value="CDF40057"/>
    <property type="gene ID" value="CHC_T00006943001"/>
</dbReference>
<dbReference type="FunFam" id="1.10.340.70:FF:000001">
    <property type="entry name" value="Retrovirus-related Pol polyprotein from transposon gypsy-like Protein"/>
    <property type="match status" value="1"/>
</dbReference>
<evidence type="ECO:0000313" key="13">
    <source>
        <dbReference type="Proteomes" id="UP000012073"/>
    </source>
</evidence>
<evidence type="ECO:0000256" key="9">
    <source>
        <dbReference type="SAM" id="MobiDB-lite"/>
    </source>
</evidence>
<dbReference type="GO" id="GO:0005634">
    <property type="term" value="C:nucleus"/>
    <property type="evidence" value="ECO:0007669"/>
    <property type="project" value="UniProtKB-SubCell"/>
</dbReference>
<protein>
    <recommendedName>
        <fullName evidence="14">Integrase catalytic domain-containing protein</fullName>
    </recommendedName>
</protein>
<dbReference type="Pfam" id="PF17917">
    <property type="entry name" value="RT_RNaseH"/>
    <property type="match status" value="1"/>
</dbReference>
<keyword evidence="5" id="KW-0255">Endonuclease</keyword>
<dbReference type="FunFam" id="3.30.70.270:FF:000020">
    <property type="entry name" value="Transposon Tf2-6 polyprotein-like Protein"/>
    <property type="match status" value="1"/>
</dbReference>
<evidence type="ECO:0000256" key="3">
    <source>
        <dbReference type="ARBA" id="ARBA00022695"/>
    </source>
</evidence>
<evidence type="ECO:0000256" key="2">
    <source>
        <dbReference type="ARBA" id="ARBA00022679"/>
    </source>
</evidence>
<dbReference type="Pfam" id="PF00385">
    <property type="entry name" value="Chromo"/>
    <property type="match status" value="1"/>
</dbReference>
<dbReference type="CDD" id="cd09274">
    <property type="entry name" value="RNase_HI_RT_Ty3"/>
    <property type="match status" value="1"/>
</dbReference>
<dbReference type="FunFam" id="3.10.20.370:FF:000001">
    <property type="entry name" value="Retrovirus-related Pol polyprotein from transposon 17.6-like protein"/>
    <property type="match status" value="1"/>
</dbReference>
<dbReference type="InterPro" id="IPR043502">
    <property type="entry name" value="DNA/RNA_pol_sf"/>
</dbReference>
<keyword evidence="8" id="KW-0539">Nucleus</keyword>
<dbReference type="Pfam" id="PF17921">
    <property type="entry name" value="Integrase_H2C2"/>
    <property type="match status" value="1"/>
</dbReference>
<dbReference type="GO" id="GO:0004519">
    <property type="term" value="F:endonuclease activity"/>
    <property type="evidence" value="ECO:0007669"/>
    <property type="project" value="UniProtKB-KW"/>
</dbReference>
<evidence type="ECO:0000256" key="5">
    <source>
        <dbReference type="ARBA" id="ARBA00022759"/>
    </source>
</evidence>
<feature type="domain" description="Integrase catalytic" evidence="11">
    <location>
        <begin position="402"/>
        <end position="570"/>
    </location>
</feature>
<dbReference type="PANTHER" id="PTHR37984">
    <property type="entry name" value="PROTEIN CBG26694"/>
    <property type="match status" value="1"/>
</dbReference>
<dbReference type="GeneID" id="17318068"/>
<dbReference type="PANTHER" id="PTHR37984:SF5">
    <property type="entry name" value="PROTEIN NYNRIN-LIKE"/>
    <property type="match status" value="1"/>
</dbReference>
<evidence type="ECO:0000256" key="4">
    <source>
        <dbReference type="ARBA" id="ARBA00022722"/>
    </source>
</evidence>
<dbReference type="PROSITE" id="PS50013">
    <property type="entry name" value="CHROMO_2"/>
    <property type="match status" value="1"/>
</dbReference>
<dbReference type="EMBL" id="HG002116">
    <property type="protein sequence ID" value="CDF40057.1"/>
    <property type="molecule type" value="Genomic_DNA"/>
</dbReference>
<keyword evidence="13" id="KW-1185">Reference proteome</keyword>
<feature type="domain" description="Chromo" evidence="10">
    <location>
        <begin position="870"/>
        <end position="908"/>
    </location>
</feature>
<evidence type="ECO:0000256" key="6">
    <source>
        <dbReference type="ARBA" id="ARBA00022801"/>
    </source>
</evidence>
<dbReference type="PROSITE" id="PS00598">
    <property type="entry name" value="CHROMO_1"/>
    <property type="match status" value="1"/>
</dbReference>
<dbReference type="Gene3D" id="1.10.340.70">
    <property type="match status" value="1"/>
</dbReference>
<dbReference type="InterPro" id="IPR016197">
    <property type="entry name" value="Chromo-like_dom_sf"/>
</dbReference>
<feature type="region of interest" description="Disordered" evidence="9">
    <location>
        <begin position="759"/>
        <end position="820"/>
    </location>
</feature>
<dbReference type="GO" id="GO:0003964">
    <property type="term" value="F:RNA-directed DNA polymerase activity"/>
    <property type="evidence" value="ECO:0007669"/>
    <property type="project" value="UniProtKB-KW"/>
</dbReference>
<dbReference type="Gene3D" id="3.10.20.370">
    <property type="match status" value="1"/>
</dbReference>
<dbReference type="GO" id="GO:0003676">
    <property type="term" value="F:nucleic acid binding"/>
    <property type="evidence" value="ECO:0007669"/>
    <property type="project" value="InterPro"/>
</dbReference>
<comment type="subcellular location">
    <subcellularLocation>
        <location evidence="1">Nucleus</location>
    </subcellularLocation>
</comment>
<dbReference type="SUPFAM" id="SSF54160">
    <property type="entry name" value="Chromo domain-like"/>
    <property type="match status" value="1"/>
</dbReference>
<dbReference type="OrthoDB" id="4369127at2759"/>
<dbReference type="KEGG" id="ccp:CHC_T00006943001"/>
<evidence type="ECO:0000256" key="7">
    <source>
        <dbReference type="ARBA" id="ARBA00022918"/>
    </source>
</evidence>
<feature type="compositionally biased region" description="Low complexity" evidence="9">
    <location>
        <begin position="722"/>
        <end position="731"/>
    </location>
</feature>
<dbReference type="Gene3D" id="3.30.420.10">
    <property type="entry name" value="Ribonuclease H-like superfamily/Ribonuclease H"/>
    <property type="match status" value="1"/>
</dbReference>
<dbReference type="InterPro" id="IPR036397">
    <property type="entry name" value="RNaseH_sf"/>
</dbReference>
<evidence type="ECO:0008006" key="14">
    <source>
        <dbReference type="Google" id="ProtNLM"/>
    </source>
</evidence>
<accession>R7QNI8</accession>
<dbReference type="Gene3D" id="2.40.50.40">
    <property type="match status" value="1"/>
</dbReference>
<evidence type="ECO:0000259" key="10">
    <source>
        <dbReference type="PROSITE" id="PS50013"/>
    </source>
</evidence>
<proteinExistence type="predicted"/>
<dbReference type="Pfam" id="PF00665">
    <property type="entry name" value="rve"/>
    <property type="match status" value="1"/>
</dbReference>
<organism evidence="12 13">
    <name type="scientific">Chondrus crispus</name>
    <name type="common">Carrageen Irish moss</name>
    <name type="synonym">Polymorpha crispa</name>
    <dbReference type="NCBI Taxonomy" id="2769"/>
    <lineage>
        <taxon>Eukaryota</taxon>
        <taxon>Rhodophyta</taxon>
        <taxon>Florideophyceae</taxon>
        <taxon>Rhodymeniophycidae</taxon>
        <taxon>Gigartinales</taxon>
        <taxon>Gigartinaceae</taxon>
        <taxon>Chondrus</taxon>
    </lineage>
</organism>
<gene>
    <name evidence="12" type="ORF">CHC_T00006943001</name>
</gene>
<dbReference type="SUPFAM" id="SSF53098">
    <property type="entry name" value="Ribonuclease H-like"/>
    <property type="match status" value="1"/>
</dbReference>
<dbReference type="InterPro" id="IPR041588">
    <property type="entry name" value="Integrase_H2C2"/>
</dbReference>
<keyword evidence="3" id="KW-0548">Nucleotidyltransferase</keyword>
<keyword evidence="2" id="KW-0808">Transferase</keyword>
<keyword evidence="6" id="KW-0378">Hydrolase</keyword>
<evidence type="ECO:0000256" key="1">
    <source>
        <dbReference type="ARBA" id="ARBA00004123"/>
    </source>
</evidence>
<dbReference type="InterPro" id="IPR000953">
    <property type="entry name" value="Chromo/chromo_shadow_dom"/>
</dbReference>
<dbReference type="GO" id="GO:0016787">
    <property type="term" value="F:hydrolase activity"/>
    <property type="evidence" value="ECO:0007669"/>
    <property type="project" value="UniProtKB-KW"/>
</dbReference>
<dbReference type="InterPro" id="IPR041373">
    <property type="entry name" value="RT_RNaseH"/>
</dbReference>
<dbReference type="PhylomeDB" id="R7QNI8"/>
<feature type="region of interest" description="Disordered" evidence="9">
    <location>
        <begin position="639"/>
        <end position="743"/>
    </location>
</feature>
<dbReference type="Proteomes" id="UP000012073">
    <property type="component" value="Unassembled WGS sequence"/>
</dbReference>